<dbReference type="InterPro" id="IPR011990">
    <property type="entry name" value="TPR-like_helical_dom_sf"/>
</dbReference>
<dbReference type="InterPro" id="IPR019734">
    <property type="entry name" value="TPR_rpt"/>
</dbReference>
<keyword evidence="2" id="KW-0472">Membrane</keyword>
<gene>
    <name evidence="3" type="ORF">Q3M24_22990</name>
</gene>
<sequence>MNLAGFEKIAPHLSSPLVLLGFVMLLAYGIHGQLTKSGLLRQVTQKDSGLIIRLFLRYGFWLALTLLVAGFGLAGWSKYVNKVNRVDASKQSIKTVEAPNEQPKIKHEQNNFQTVRRKEIELDPDNPARWNKLGLLLLYTGELDQAEEAFQKLLALGEAHQDKESQAIAYGNLGLVYRSWDNIDQAEAYWKKSLLLYQEMGMPDTKDIQQRLDELSQYRASLQASPADDTR</sequence>
<reference evidence="3" key="2">
    <citation type="submission" date="2024-06" db="EMBL/GenBank/DDBJ databases">
        <authorList>
            <person name="Plum-Jensen L.E."/>
            <person name="Schramm A."/>
            <person name="Marshall I.P.G."/>
        </authorList>
    </citation>
    <scope>NUCLEOTIDE SEQUENCE</scope>
    <source>
        <strain evidence="3">Rat1</strain>
    </source>
</reference>
<reference evidence="3" key="1">
    <citation type="journal article" date="2024" name="Syst. Appl. Microbiol.">
        <title>First single-strain enrichments of Electrothrix cable bacteria, description of E. aestuarii sp. nov. and E. rattekaaiensis sp. nov., and proposal of a cable bacteria taxonomy following the rules of the SeqCode.</title>
        <authorList>
            <person name="Plum-Jensen L.E."/>
            <person name="Schramm A."/>
            <person name="Marshall I.P.G."/>
        </authorList>
    </citation>
    <scope>NUCLEOTIDE SEQUENCE</scope>
    <source>
        <strain evidence="3">Rat1</strain>
    </source>
</reference>
<protein>
    <submittedName>
        <fullName evidence="3">Tetratricopeptide repeat protein</fullName>
    </submittedName>
</protein>
<evidence type="ECO:0000313" key="3">
    <source>
        <dbReference type="EMBL" id="XCN73100.1"/>
    </source>
</evidence>
<dbReference type="EMBL" id="CP159373">
    <property type="protein sequence ID" value="XCN73100.1"/>
    <property type="molecule type" value="Genomic_DNA"/>
</dbReference>
<evidence type="ECO:0000256" key="2">
    <source>
        <dbReference type="SAM" id="Phobius"/>
    </source>
</evidence>
<accession>A0AAU8LUB8</accession>
<dbReference type="SMART" id="SM00028">
    <property type="entry name" value="TPR"/>
    <property type="match status" value="2"/>
</dbReference>
<feature type="repeat" description="TPR" evidence="1">
    <location>
        <begin position="127"/>
        <end position="160"/>
    </location>
</feature>
<name>A0AAU8LUB8_9BACT</name>
<keyword evidence="2" id="KW-1133">Transmembrane helix</keyword>
<keyword evidence="1" id="KW-0802">TPR repeat</keyword>
<dbReference type="SUPFAM" id="SSF48452">
    <property type="entry name" value="TPR-like"/>
    <property type="match status" value="1"/>
</dbReference>
<dbReference type="KEGG" id="eaj:Q3M24_22990"/>
<keyword evidence="2" id="KW-0812">Transmembrane</keyword>
<organism evidence="3">
    <name type="scientific">Candidatus Electrothrix aestuarii</name>
    <dbReference type="NCBI Taxonomy" id="3062594"/>
    <lineage>
        <taxon>Bacteria</taxon>
        <taxon>Pseudomonadati</taxon>
        <taxon>Thermodesulfobacteriota</taxon>
        <taxon>Desulfobulbia</taxon>
        <taxon>Desulfobulbales</taxon>
        <taxon>Desulfobulbaceae</taxon>
        <taxon>Candidatus Electrothrix</taxon>
    </lineage>
</organism>
<dbReference type="Gene3D" id="1.25.40.10">
    <property type="entry name" value="Tetratricopeptide repeat domain"/>
    <property type="match status" value="1"/>
</dbReference>
<feature type="transmembrane region" description="Helical" evidence="2">
    <location>
        <begin position="55"/>
        <end position="76"/>
    </location>
</feature>
<feature type="transmembrane region" description="Helical" evidence="2">
    <location>
        <begin position="12"/>
        <end position="34"/>
    </location>
</feature>
<evidence type="ECO:0000256" key="1">
    <source>
        <dbReference type="PROSITE-ProRule" id="PRU00339"/>
    </source>
</evidence>
<dbReference type="PROSITE" id="PS50005">
    <property type="entry name" value="TPR"/>
    <property type="match status" value="1"/>
</dbReference>
<proteinExistence type="predicted"/>
<dbReference type="AlphaFoldDB" id="A0AAU8LUB8"/>
<dbReference type="Pfam" id="PF13424">
    <property type="entry name" value="TPR_12"/>
    <property type="match status" value="1"/>
</dbReference>